<dbReference type="NCBIfam" id="TIGR02937">
    <property type="entry name" value="sigma70-ECF"/>
    <property type="match status" value="1"/>
</dbReference>
<dbReference type="InterPro" id="IPR039425">
    <property type="entry name" value="RNA_pol_sigma-70-like"/>
</dbReference>
<dbReference type="InterPro" id="IPR036388">
    <property type="entry name" value="WH-like_DNA-bd_sf"/>
</dbReference>
<dbReference type="PANTHER" id="PTHR43133:SF63">
    <property type="entry name" value="RNA POLYMERASE SIGMA FACTOR FECI-RELATED"/>
    <property type="match status" value="1"/>
</dbReference>
<reference evidence="6 9" key="1">
    <citation type="submission" date="2016-03" db="EMBL/GenBank/DDBJ databases">
        <authorList>
            <consortium name="Pathogen Informatics"/>
        </authorList>
    </citation>
    <scope>NUCLEOTIDE SEQUENCE [LARGE SCALE GENOMIC DNA]</scope>
    <source>
        <strain evidence="7 8">H050680373</strain>
        <strain evidence="6 9">NCTC13364</strain>
    </source>
</reference>
<dbReference type="Gene3D" id="1.10.10.10">
    <property type="entry name" value="Winged helix-like DNA-binding domain superfamily/Winged helix DNA-binding domain"/>
    <property type="match status" value="1"/>
</dbReference>
<feature type="domain" description="RNA polymerase sigma-70 region 2" evidence="5">
    <location>
        <begin position="35"/>
        <end position="100"/>
    </location>
</feature>
<comment type="similarity">
    <text evidence="1">Belongs to the sigma-70 factor family. ECF subfamily.</text>
</comment>
<dbReference type="Gene3D" id="1.10.1740.10">
    <property type="match status" value="1"/>
</dbReference>
<keyword evidence="8" id="KW-1185">Reference proteome</keyword>
<evidence type="ECO:0000256" key="4">
    <source>
        <dbReference type="ARBA" id="ARBA00023163"/>
    </source>
</evidence>
<dbReference type="Pfam" id="PF04542">
    <property type="entry name" value="Sigma70_r2"/>
    <property type="match status" value="1"/>
</dbReference>
<organism evidence="6 9">
    <name type="scientific">Bordetella ansorpii</name>
    <dbReference type="NCBI Taxonomy" id="288768"/>
    <lineage>
        <taxon>Bacteria</taxon>
        <taxon>Pseudomonadati</taxon>
        <taxon>Pseudomonadota</taxon>
        <taxon>Betaproteobacteria</taxon>
        <taxon>Burkholderiales</taxon>
        <taxon>Alcaligenaceae</taxon>
        <taxon>Bordetella</taxon>
    </lineage>
</organism>
<sequence>MDMSVPFYAEFAAEAGYAVGASQGGSAAALRHHLVRHYGGLHRRLAHDLGCADLASESLHEAWLRLGNMALPARVQNPNAYVYRIARNAAVDRLRGETRTVALSVVDSDVDLPDQQPGPERAAEARSLLARLDEALHGLPFRHRCVLFDLHAEGRTRAQVAATYGLSLHTLDTVLRQALACCAGAMAESGARGRPHRERAV</sequence>
<dbReference type="GO" id="GO:0006352">
    <property type="term" value="P:DNA-templated transcription initiation"/>
    <property type="evidence" value="ECO:0007669"/>
    <property type="project" value="InterPro"/>
</dbReference>
<keyword evidence="3" id="KW-0731">Sigma factor</keyword>
<evidence type="ECO:0000256" key="1">
    <source>
        <dbReference type="ARBA" id="ARBA00010641"/>
    </source>
</evidence>
<evidence type="ECO:0000256" key="2">
    <source>
        <dbReference type="ARBA" id="ARBA00023015"/>
    </source>
</evidence>
<dbReference type="EMBL" id="FKIF01000010">
    <property type="protein sequence ID" value="SAI74329.1"/>
    <property type="molecule type" value="Genomic_DNA"/>
</dbReference>
<dbReference type="InterPro" id="IPR013324">
    <property type="entry name" value="RNA_pol_sigma_r3/r4-like"/>
</dbReference>
<dbReference type="InterPro" id="IPR014284">
    <property type="entry name" value="RNA_pol_sigma-70_dom"/>
</dbReference>
<gene>
    <name evidence="6" type="primary">fecI_11</name>
    <name evidence="7" type="synonym">fecI_8</name>
    <name evidence="6" type="ORF">SAMEA1982600_03451</name>
    <name evidence="7" type="ORF">SAMEA3906486_05094</name>
</gene>
<dbReference type="OrthoDB" id="192021at2"/>
<dbReference type="RefSeq" id="WP_082853280.1">
    <property type="nucleotide sequence ID" value="NZ_FKBS01000017.1"/>
</dbReference>
<dbReference type="STRING" id="288768.SAMEA3906486_05094"/>
<dbReference type="PANTHER" id="PTHR43133">
    <property type="entry name" value="RNA POLYMERASE ECF-TYPE SIGMA FACTO"/>
    <property type="match status" value="1"/>
</dbReference>
<evidence type="ECO:0000256" key="3">
    <source>
        <dbReference type="ARBA" id="ARBA00023082"/>
    </source>
</evidence>
<dbReference type="SUPFAM" id="SSF88659">
    <property type="entry name" value="Sigma3 and sigma4 domains of RNA polymerase sigma factors"/>
    <property type="match status" value="1"/>
</dbReference>
<dbReference type="InterPro" id="IPR013325">
    <property type="entry name" value="RNA_pol_sigma_r2"/>
</dbReference>
<evidence type="ECO:0000259" key="5">
    <source>
        <dbReference type="Pfam" id="PF04542"/>
    </source>
</evidence>
<protein>
    <submittedName>
        <fullName evidence="6">ECF family sigma factor</fullName>
    </submittedName>
</protein>
<dbReference type="InterPro" id="IPR007627">
    <property type="entry name" value="RNA_pol_sigma70_r2"/>
</dbReference>
<keyword evidence="2" id="KW-0805">Transcription regulation</keyword>
<evidence type="ECO:0000313" key="7">
    <source>
        <dbReference type="EMBL" id="SAI74329.1"/>
    </source>
</evidence>
<name>A0A157QAL8_9BORD</name>
<accession>A0A157QAL8</accession>
<evidence type="ECO:0000313" key="8">
    <source>
        <dbReference type="Proteomes" id="UP000076848"/>
    </source>
</evidence>
<dbReference type="Proteomes" id="UP000077037">
    <property type="component" value="Unassembled WGS sequence"/>
</dbReference>
<evidence type="ECO:0000313" key="6">
    <source>
        <dbReference type="EMBL" id="SAI42664.1"/>
    </source>
</evidence>
<evidence type="ECO:0000313" key="9">
    <source>
        <dbReference type="Proteomes" id="UP000077037"/>
    </source>
</evidence>
<dbReference type="SUPFAM" id="SSF88946">
    <property type="entry name" value="Sigma2 domain of RNA polymerase sigma factors"/>
    <property type="match status" value="1"/>
</dbReference>
<dbReference type="AlphaFoldDB" id="A0A157QAL8"/>
<dbReference type="EMBL" id="FKBS01000017">
    <property type="protein sequence ID" value="SAI42664.1"/>
    <property type="molecule type" value="Genomic_DNA"/>
</dbReference>
<dbReference type="Proteomes" id="UP000076848">
    <property type="component" value="Unassembled WGS sequence"/>
</dbReference>
<proteinExistence type="inferred from homology"/>
<dbReference type="GO" id="GO:0016987">
    <property type="term" value="F:sigma factor activity"/>
    <property type="evidence" value="ECO:0007669"/>
    <property type="project" value="UniProtKB-KW"/>
</dbReference>
<keyword evidence="4" id="KW-0804">Transcription</keyword>